<keyword evidence="2" id="KW-1185">Reference proteome</keyword>
<dbReference type="GO" id="GO:0016538">
    <property type="term" value="F:cyclin-dependent protein serine/threonine kinase regulator activity"/>
    <property type="evidence" value="ECO:0007669"/>
    <property type="project" value="TreeGrafter"/>
</dbReference>
<gene>
    <name evidence="1" type="ORF">AURDEDRAFT_177004</name>
</gene>
<dbReference type="KEGG" id="adl:AURDEDRAFT_177004"/>
<reference evidence="2" key="1">
    <citation type="journal article" date="2012" name="Science">
        <title>The Paleozoic origin of enzymatic lignin decomposition reconstructed from 31 fungal genomes.</title>
        <authorList>
            <person name="Floudas D."/>
            <person name="Binder M."/>
            <person name="Riley R."/>
            <person name="Barry K."/>
            <person name="Blanchette R.A."/>
            <person name="Henrissat B."/>
            <person name="Martinez A.T."/>
            <person name="Otillar R."/>
            <person name="Spatafora J.W."/>
            <person name="Yadav J.S."/>
            <person name="Aerts A."/>
            <person name="Benoit I."/>
            <person name="Boyd A."/>
            <person name="Carlson A."/>
            <person name="Copeland A."/>
            <person name="Coutinho P.M."/>
            <person name="de Vries R.P."/>
            <person name="Ferreira P."/>
            <person name="Findley K."/>
            <person name="Foster B."/>
            <person name="Gaskell J."/>
            <person name="Glotzer D."/>
            <person name="Gorecki P."/>
            <person name="Heitman J."/>
            <person name="Hesse C."/>
            <person name="Hori C."/>
            <person name="Igarashi K."/>
            <person name="Jurgens J.A."/>
            <person name="Kallen N."/>
            <person name="Kersten P."/>
            <person name="Kohler A."/>
            <person name="Kuees U."/>
            <person name="Kumar T.K.A."/>
            <person name="Kuo A."/>
            <person name="LaButti K."/>
            <person name="Larrondo L.F."/>
            <person name="Lindquist E."/>
            <person name="Ling A."/>
            <person name="Lombard V."/>
            <person name="Lucas S."/>
            <person name="Lundell T."/>
            <person name="Martin R."/>
            <person name="McLaughlin D.J."/>
            <person name="Morgenstern I."/>
            <person name="Morin E."/>
            <person name="Murat C."/>
            <person name="Nagy L.G."/>
            <person name="Nolan M."/>
            <person name="Ohm R.A."/>
            <person name="Patyshakuliyeva A."/>
            <person name="Rokas A."/>
            <person name="Ruiz-Duenas F.J."/>
            <person name="Sabat G."/>
            <person name="Salamov A."/>
            <person name="Samejima M."/>
            <person name="Schmutz J."/>
            <person name="Slot J.C."/>
            <person name="St John F."/>
            <person name="Stenlid J."/>
            <person name="Sun H."/>
            <person name="Sun S."/>
            <person name="Syed K."/>
            <person name="Tsang A."/>
            <person name="Wiebenga A."/>
            <person name="Young D."/>
            <person name="Pisabarro A."/>
            <person name="Eastwood D.C."/>
            <person name="Martin F."/>
            <person name="Cullen D."/>
            <person name="Grigoriev I.V."/>
            <person name="Hibbett D.S."/>
        </authorList>
    </citation>
    <scope>NUCLEOTIDE SEQUENCE [LARGE SCALE GENOMIC DNA]</scope>
    <source>
        <strain evidence="2">TFB10046</strain>
    </source>
</reference>
<dbReference type="Proteomes" id="UP000006514">
    <property type="component" value="Unassembled WGS sequence"/>
</dbReference>
<evidence type="ECO:0008006" key="3">
    <source>
        <dbReference type="Google" id="ProtNLM"/>
    </source>
</evidence>
<dbReference type="CDD" id="cd20557">
    <property type="entry name" value="CYCLIN_ScPCL1-like"/>
    <property type="match status" value="1"/>
</dbReference>
<evidence type="ECO:0000313" key="1">
    <source>
        <dbReference type="EMBL" id="EJD33932.1"/>
    </source>
</evidence>
<evidence type="ECO:0000313" key="2">
    <source>
        <dbReference type="Proteomes" id="UP000006514"/>
    </source>
</evidence>
<dbReference type="InParanoid" id="J0WQ02"/>
<dbReference type="eggNOG" id="KOG1674">
    <property type="taxonomic scope" value="Eukaryota"/>
</dbReference>
<dbReference type="OrthoDB" id="286814at2759"/>
<organism evidence="1 2">
    <name type="scientific">Auricularia subglabra (strain TFB-10046 / SS5)</name>
    <name type="common">White-rot fungus</name>
    <name type="synonym">Auricularia delicata (strain TFB10046)</name>
    <dbReference type="NCBI Taxonomy" id="717982"/>
    <lineage>
        <taxon>Eukaryota</taxon>
        <taxon>Fungi</taxon>
        <taxon>Dikarya</taxon>
        <taxon>Basidiomycota</taxon>
        <taxon>Agaricomycotina</taxon>
        <taxon>Agaricomycetes</taxon>
        <taxon>Auriculariales</taxon>
        <taxon>Auriculariaceae</taxon>
        <taxon>Auricularia</taxon>
    </lineage>
</organism>
<dbReference type="Pfam" id="PF08613">
    <property type="entry name" value="Cyclin"/>
    <property type="match status" value="1"/>
</dbReference>
<proteinExistence type="predicted"/>
<dbReference type="PANTHER" id="PTHR15615">
    <property type="match status" value="1"/>
</dbReference>
<dbReference type="PANTHER" id="PTHR15615:SF36">
    <property type="entry name" value="PHO85 CYCLIN-5"/>
    <property type="match status" value="1"/>
</dbReference>
<protein>
    <recommendedName>
        <fullName evidence="3">Cyclin N-terminal domain-containing protein</fullName>
    </recommendedName>
</protein>
<name>J0WQ02_AURST</name>
<dbReference type="GO" id="GO:0019901">
    <property type="term" value="F:protein kinase binding"/>
    <property type="evidence" value="ECO:0007669"/>
    <property type="project" value="InterPro"/>
</dbReference>
<dbReference type="GO" id="GO:0005634">
    <property type="term" value="C:nucleus"/>
    <property type="evidence" value="ECO:0007669"/>
    <property type="project" value="TreeGrafter"/>
</dbReference>
<dbReference type="InterPro" id="IPR013922">
    <property type="entry name" value="Cyclin_PHO80-like"/>
</dbReference>
<dbReference type="AlphaFoldDB" id="J0WQ02"/>
<sequence length="226" mass="24920">MVGVCEITGCTYAEIECVLSTAWKIVESDQFVSESSYVDDDGASSTKSGRLLASTHNRSDYADKASSAVPPLPYFIHELLRRSRISFNTVRAALCYVEAVAAELPTLMKEAPPGGNVDISSLRSPLLCPRRTLLASMILASKFLHDRSYSNKAWAKLTGLAAAEVGRCERVLFAQLHFRLWTDKCSESPPVIEGLDMEPVVALDMIYQPQTTPPNMYCAQTTYCRP</sequence>
<accession>J0WQ02</accession>
<dbReference type="EMBL" id="JH688045">
    <property type="protein sequence ID" value="EJD33932.1"/>
    <property type="molecule type" value="Genomic_DNA"/>
</dbReference>
<dbReference type="GO" id="GO:0000307">
    <property type="term" value="C:cyclin-dependent protein kinase holoenzyme complex"/>
    <property type="evidence" value="ECO:0007669"/>
    <property type="project" value="TreeGrafter"/>
</dbReference>
<dbReference type="Gene3D" id="1.10.472.10">
    <property type="entry name" value="Cyclin-like"/>
    <property type="match status" value="1"/>
</dbReference>